<keyword evidence="1" id="KW-0472">Membrane</keyword>
<name>A0A848F070_STACP</name>
<protein>
    <submittedName>
        <fullName evidence="2">Uncharacterized protein</fullName>
    </submittedName>
</protein>
<dbReference type="AlphaFoldDB" id="A0A848F070"/>
<accession>A0A848F070</accession>
<evidence type="ECO:0000256" key="1">
    <source>
        <dbReference type="SAM" id="Phobius"/>
    </source>
</evidence>
<sequence>MQKVKGGIMENISGNRYIYHYHIFESSTNTFDSKSLNLIPEVLPIIAISDFNSQRKNNYGFITKNHDYLEKEGFYQEIMKYVGRGYLESERNYYNYVAMDSYSDYKSYFLAPIVFEKNNETIYIYLTLKIFSQGIFYIEVTDELDKLNFTDDNFNIIENGEDCRILFPIMENKNIKYIERDIEEGIINTFVDEYHKFIFKAMENIYQKKTVHTYFTLFILDDGILNGKNNIDKSKEIAAAPYFKNLGTHFSNSVKSFDFNHFKFFGNINRIVVNLKSGGKDYTISKKTYKEDKYYYRGINNAFIMSALNYIYIKKSILNFLAETTYNNNPINREWLNFLEKNIIQGYSLKYVPSHDLRKMIDEQFIDSKEFETIQRLHYDNANIQLSKKQEVVETKINLLNLIVFIFTILSIAQIVEIFTDNKKIIAIITSAIFLITIAIIFFVNYIYTKKKRNNIDH</sequence>
<feature type="transmembrane region" description="Helical" evidence="1">
    <location>
        <begin position="425"/>
        <end position="448"/>
    </location>
</feature>
<proteinExistence type="predicted"/>
<comment type="caution">
    <text evidence="2">The sequence shown here is derived from an EMBL/GenBank/DDBJ whole genome shotgun (WGS) entry which is preliminary data.</text>
</comment>
<dbReference type="EMBL" id="JABBLX010000014">
    <property type="protein sequence ID" value="NMK97786.1"/>
    <property type="molecule type" value="Genomic_DNA"/>
</dbReference>
<dbReference type="RefSeq" id="WP_141519824.1">
    <property type="nucleotide sequence ID" value="NZ_CP092859.1"/>
</dbReference>
<dbReference type="Proteomes" id="UP000550736">
    <property type="component" value="Unassembled WGS sequence"/>
</dbReference>
<feature type="transmembrane region" description="Helical" evidence="1">
    <location>
        <begin position="399"/>
        <end position="419"/>
    </location>
</feature>
<reference evidence="2 3" key="1">
    <citation type="submission" date="2020-04" db="EMBL/GenBank/DDBJ databases">
        <title>The Epidemiology and Molecular Characteristics of Linezolid-Resistant Staphylococcus capitis in Huashan Hospital, Shanghai.</title>
        <authorList>
            <person name="Ding L."/>
            <person name="Li P."/>
            <person name="Yang Y."/>
            <person name="Lin D."/>
            <person name="Xu X."/>
        </authorList>
    </citation>
    <scope>NUCLEOTIDE SEQUENCE [LARGE SCALE GENOMIC DNA]</scope>
    <source>
        <strain evidence="2 3">12-86</strain>
    </source>
</reference>
<evidence type="ECO:0000313" key="3">
    <source>
        <dbReference type="Proteomes" id="UP000550736"/>
    </source>
</evidence>
<organism evidence="2 3">
    <name type="scientific">Staphylococcus capitis</name>
    <dbReference type="NCBI Taxonomy" id="29388"/>
    <lineage>
        <taxon>Bacteria</taxon>
        <taxon>Bacillati</taxon>
        <taxon>Bacillota</taxon>
        <taxon>Bacilli</taxon>
        <taxon>Bacillales</taxon>
        <taxon>Staphylococcaceae</taxon>
        <taxon>Staphylococcus</taxon>
    </lineage>
</organism>
<keyword evidence="1" id="KW-1133">Transmembrane helix</keyword>
<keyword evidence="1" id="KW-0812">Transmembrane</keyword>
<evidence type="ECO:0000313" key="2">
    <source>
        <dbReference type="EMBL" id="NMK97786.1"/>
    </source>
</evidence>
<gene>
    <name evidence="2" type="ORF">HHM13_06710</name>
</gene>